<dbReference type="SMART" id="SM00471">
    <property type="entry name" value="HDc"/>
    <property type="match status" value="1"/>
</dbReference>
<evidence type="ECO:0000259" key="1">
    <source>
        <dbReference type="PROSITE" id="PS51832"/>
    </source>
</evidence>
<reference evidence="2 3" key="1">
    <citation type="journal article" date="2019" name="Nat. Microbiol.">
        <title>Mediterranean grassland soil C-N compound turnover is dependent on rainfall and depth, and is mediated by genomically divergent microorganisms.</title>
        <authorList>
            <person name="Diamond S."/>
            <person name="Andeer P.F."/>
            <person name="Li Z."/>
            <person name="Crits-Christoph A."/>
            <person name="Burstein D."/>
            <person name="Anantharaman K."/>
            <person name="Lane K.R."/>
            <person name="Thomas B.C."/>
            <person name="Pan C."/>
            <person name="Northen T.R."/>
            <person name="Banfield J.F."/>
        </authorList>
    </citation>
    <scope>NUCLEOTIDE SEQUENCE [LARGE SCALE GENOMIC DNA]</scope>
    <source>
        <strain evidence="2">NP_2</strain>
    </source>
</reference>
<dbReference type="PROSITE" id="PS51832">
    <property type="entry name" value="HD_GYP"/>
    <property type="match status" value="1"/>
</dbReference>
<dbReference type="Pfam" id="PF13487">
    <property type="entry name" value="HD_5"/>
    <property type="match status" value="1"/>
</dbReference>
<dbReference type="Gene3D" id="1.10.3210.10">
    <property type="entry name" value="Hypothetical protein af1432"/>
    <property type="match status" value="1"/>
</dbReference>
<evidence type="ECO:0000313" key="2">
    <source>
        <dbReference type="EMBL" id="TMI98780.1"/>
    </source>
</evidence>
<dbReference type="EMBL" id="VBAJ01000392">
    <property type="protein sequence ID" value="TMI98780.1"/>
    <property type="molecule type" value="Genomic_DNA"/>
</dbReference>
<feature type="domain" description="HD-GYP" evidence="1">
    <location>
        <begin position="50"/>
        <end position="247"/>
    </location>
</feature>
<dbReference type="SUPFAM" id="SSF109604">
    <property type="entry name" value="HD-domain/PDEase-like"/>
    <property type="match status" value="1"/>
</dbReference>
<dbReference type="AlphaFoldDB" id="A0A537KSV1"/>
<accession>A0A537KSV1</accession>
<organism evidence="2 3">
    <name type="scientific">Candidatus Segetimicrobium genomatis</name>
    <dbReference type="NCBI Taxonomy" id="2569760"/>
    <lineage>
        <taxon>Bacteria</taxon>
        <taxon>Bacillati</taxon>
        <taxon>Candidatus Sysuimicrobiota</taxon>
        <taxon>Candidatus Sysuimicrobiia</taxon>
        <taxon>Candidatus Sysuimicrobiales</taxon>
        <taxon>Candidatus Segetimicrobiaceae</taxon>
        <taxon>Candidatus Segetimicrobium</taxon>
    </lineage>
</organism>
<gene>
    <name evidence="2" type="ORF">E6G99_13660</name>
</gene>
<dbReference type="InterPro" id="IPR037522">
    <property type="entry name" value="HD_GYP_dom"/>
</dbReference>
<protein>
    <submittedName>
        <fullName evidence="2">HD domain-containing protein</fullName>
    </submittedName>
</protein>
<dbReference type="InterPro" id="IPR052020">
    <property type="entry name" value="Cyclic_di-GMP/3'3'-cGAMP_PDE"/>
</dbReference>
<evidence type="ECO:0000313" key="3">
    <source>
        <dbReference type="Proteomes" id="UP000318661"/>
    </source>
</evidence>
<dbReference type="InterPro" id="IPR003607">
    <property type="entry name" value="HD/PDEase_dom"/>
</dbReference>
<dbReference type="PANTHER" id="PTHR45228:SF1">
    <property type="entry name" value="CYCLIC DI-GMP PHOSPHODIESTERASE TM_0186"/>
    <property type="match status" value="1"/>
</dbReference>
<dbReference type="CDD" id="cd00077">
    <property type="entry name" value="HDc"/>
    <property type="match status" value="1"/>
</dbReference>
<proteinExistence type="predicted"/>
<dbReference type="Proteomes" id="UP000318661">
    <property type="component" value="Unassembled WGS sequence"/>
</dbReference>
<sequence length="249" mass="27136">MGTAALVALPLAGVMVERRSADQKTTDLHLQLRGRNALLELRVRERTRELEDAYFEMAERLAAAAEFRDDDTGEHARRVGELSAVLARNLGLAADEVELIRRAAPLHDVGKIGIPDHILLKPGTLIPEEFELMKTHVKVGAGILSEGKSGLLRLAEEIALTHHERWDGTGYPVGLKGEAIPLSGRIVAVADVFDAIISPRPYRKARSTEEAIEVIENGAGSQFDPRVVDALMAHVDQAPSRHFADAGKI</sequence>
<name>A0A537KSV1_9BACT</name>
<comment type="caution">
    <text evidence="2">The sequence shown here is derived from an EMBL/GenBank/DDBJ whole genome shotgun (WGS) entry which is preliminary data.</text>
</comment>
<dbReference type="PANTHER" id="PTHR45228">
    <property type="entry name" value="CYCLIC DI-GMP PHOSPHODIESTERASE TM_0186-RELATED"/>
    <property type="match status" value="1"/>
</dbReference>